<dbReference type="Gene3D" id="3.40.50.720">
    <property type="entry name" value="NAD(P)-binding Rossmann-like Domain"/>
    <property type="match status" value="1"/>
</dbReference>
<proteinExistence type="predicted"/>
<evidence type="ECO:0000313" key="2">
    <source>
        <dbReference type="EMBL" id="AJD91972.1"/>
    </source>
</evidence>
<accession>A0A0B5ATD0</accession>
<dbReference type="GO" id="GO:0080019">
    <property type="term" value="F:alcohol-forming very long-chain fatty acyl-CoA reductase activity"/>
    <property type="evidence" value="ECO:0007669"/>
    <property type="project" value="InterPro"/>
</dbReference>
<reference evidence="2 3" key="1">
    <citation type="submission" date="2014-08" db="EMBL/GenBank/DDBJ databases">
        <title>Complete genome of a marine bacteria Jeotgalibacillus malaysiensis.</title>
        <authorList>
            <person name="Yaakop A.S."/>
            <person name="Chan K.-G."/>
            <person name="Goh K.M."/>
        </authorList>
    </citation>
    <scope>NUCLEOTIDE SEQUENCE [LARGE SCALE GENOMIC DNA]</scope>
    <source>
        <strain evidence="2 3">D5</strain>
    </source>
</reference>
<keyword evidence="3" id="KW-1185">Reference proteome</keyword>
<dbReference type="OrthoDB" id="9807212at2"/>
<protein>
    <recommendedName>
        <fullName evidence="1">Thioester reductase (TE) domain-containing protein</fullName>
    </recommendedName>
</protein>
<gene>
    <name evidence="2" type="ORF">JMA_26550</name>
</gene>
<dbReference type="BioCyc" id="JESP1508404:G14D9-11935-MONOMER"/>
<dbReference type="AlphaFoldDB" id="A0A0B5ATD0"/>
<dbReference type="STRING" id="1508404.JMA_26550"/>
<dbReference type="HOGENOM" id="CLU_042504_1_0_9"/>
<dbReference type="InterPro" id="IPR013120">
    <property type="entry name" value="FAR_NAD-bd"/>
</dbReference>
<dbReference type="KEGG" id="jeo:JMA_26550"/>
<dbReference type="Pfam" id="PF07993">
    <property type="entry name" value="NAD_binding_4"/>
    <property type="match status" value="1"/>
</dbReference>
<organism evidence="2 3">
    <name type="scientific">Jeotgalibacillus malaysiensis</name>
    <dbReference type="NCBI Taxonomy" id="1508404"/>
    <lineage>
        <taxon>Bacteria</taxon>
        <taxon>Bacillati</taxon>
        <taxon>Bacillota</taxon>
        <taxon>Bacilli</taxon>
        <taxon>Bacillales</taxon>
        <taxon>Caryophanaceae</taxon>
        <taxon>Jeotgalibacillus</taxon>
    </lineage>
</organism>
<dbReference type="EMBL" id="CP009416">
    <property type="protein sequence ID" value="AJD91972.1"/>
    <property type="molecule type" value="Genomic_DNA"/>
</dbReference>
<dbReference type="PANTHER" id="PTHR11011:SF45">
    <property type="entry name" value="FATTY ACYL-COA REDUCTASE CG8306-RELATED"/>
    <property type="match status" value="1"/>
</dbReference>
<dbReference type="SUPFAM" id="SSF51735">
    <property type="entry name" value="NAD(P)-binding Rossmann-fold domains"/>
    <property type="match status" value="1"/>
</dbReference>
<sequence>MNIMITGATGFVGSKLVRSLLDKGHTLYPVVRSEQKINQLIEQLPAEQAERIHPVTGDITQTDFGIRDTALLAGNIEILYHTAAFLSFDPADREKTFSANVDGTAHALELAEKLQIPTFYHVSTAYTAGIENHAEEEIHSKDRVFVNDYEESKNHAEHLVWNKREELNVSIFRPAIIIGDTNTGEADTTFALYGLLKAVALLKKLIRRGRVDQGRIIKLLCDPEASNNVVPVNYVVDVLTAAATHAKANHIYHISNNAAPDNADVMRWIKEQSGVDNLAVTADAMDLSEEDAVINAPMSVFHSYLSRSVTFKDENTKSLLQDAGYPAFELTDDRYQFLIKTYFTHA</sequence>
<dbReference type="InterPro" id="IPR036291">
    <property type="entry name" value="NAD(P)-bd_dom_sf"/>
</dbReference>
<dbReference type="InterPro" id="IPR026055">
    <property type="entry name" value="FAR"/>
</dbReference>
<dbReference type="PANTHER" id="PTHR11011">
    <property type="entry name" value="MALE STERILITY PROTEIN 2-RELATED"/>
    <property type="match status" value="1"/>
</dbReference>
<dbReference type="Proteomes" id="UP000031449">
    <property type="component" value="Chromosome"/>
</dbReference>
<name>A0A0B5ATD0_9BACL</name>
<evidence type="ECO:0000313" key="3">
    <source>
        <dbReference type="Proteomes" id="UP000031449"/>
    </source>
</evidence>
<dbReference type="GO" id="GO:0035336">
    <property type="term" value="P:long-chain fatty-acyl-CoA metabolic process"/>
    <property type="evidence" value="ECO:0007669"/>
    <property type="project" value="TreeGrafter"/>
</dbReference>
<evidence type="ECO:0000259" key="1">
    <source>
        <dbReference type="Pfam" id="PF07993"/>
    </source>
</evidence>
<feature type="domain" description="Thioester reductase (TE)" evidence="1">
    <location>
        <begin position="5"/>
        <end position="238"/>
    </location>
</feature>